<keyword evidence="3" id="KW-1185">Reference proteome</keyword>
<dbReference type="Proteomes" id="UP000275408">
    <property type="component" value="Unassembled WGS sequence"/>
</dbReference>
<reference evidence="2 3" key="1">
    <citation type="journal article" date="2018" name="Sci. Rep.">
        <title>Comparative analysis of the Pocillopora damicornis genome highlights role of immune system in coral evolution.</title>
        <authorList>
            <person name="Cunning R."/>
            <person name="Bay R.A."/>
            <person name="Gillette P."/>
            <person name="Baker A.C."/>
            <person name="Traylor-Knowles N."/>
        </authorList>
    </citation>
    <scope>NUCLEOTIDE SEQUENCE [LARGE SCALE GENOMIC DNA]</scope>
    <source>
        <strain evidence="2">RSMAS</strain>
        <tissue evidence="2">Whole animal</tissue>
    </source>
</reference>
<gene>
    <name evidence="2" type="ORF">pdam_00001217</name>
</gene>
<protein>
    <submittedName>
        <fullName evidence="2">Uncharacterized protein</fullName>
    </submittedName>
</protein>
<sequence length="259" mass="29436">MLGVNWSLKIAASGNQQNVQAISCTKMSCKCFLFFLIISHVKVAHPSKDQNASIDGCVRFNWIEDFFARQRQSEWNYTVKDILQDCLSDYSKVNETTGCNSPIVNVTFPLFSSPSNFTLLEAEFFPLVAIKEESFSIGRQILHAFKQIWELIVICITGAMLSGIIIWFLVGWKSSSLTKSIVAIDEILDSYSDRYAKPFEQISAIEIYRISIVFKPANPRIHRQGRHRHSSVLLNIPRSCNIANILQGFRFLLPPQNPL</sequence>
<proteinExistence type="predicted"/>
<keyword evidence="1" id="KW-0472">Membrane</keyword>
<comment type="caution">
    <text evidence="2">The sequence shown here is derived from an EMBL/GenBank/DDBJ whole genome shotgun (WGS) entry which is preliminary data.</text>
</comment>
<evidence type="ECO:0000256" key="1">
    <source>
        <dbReference type="SAM" id="Phobius"/>
    </source>
</evidence>
<accession>A0A3M6TKU5</accession>
<keyword evidence="1" id="KW-0812">Transmembrane</keyword>
<dbReference type="OrthoDB" id="5975586at2759"/>
<organism evidence="2 3">
    <name type="scientific">Pocillopora damicornis</name>
    <name type="common">Cauliflower coral</name>
    <name type="synonym">Millepora damicornis</name>
    <dbReference type="NCBI Taxonomy" id="46731"/>
    <lineage>
        <taxon>Eukaryota</taxon>
        <taxon>Metazoa</taxon>
        <taxon>Cnidaria</taxon>
        <taxon>Anthozoa</taxon>
        <taxon>Hexacorallia</taxon>
        <taxon>Scleractinia</taxon>
        <taxon>Astrocoeniina</taxon>
        <taxon>Pocilloporidae</taxon>
        <taxon>Pocillopora</taxon>
    </lineage>
</organism>
<dbReference type="AlphaFoldDB" id="A0A3M6TKU5"/>
<dbReference type="EMBL" id="RCHS01003423">
    <property type="protein sequence ID" value="RMX42015.1"/>
    <property type="molecule type" value="Genomic_DNA"/>
</dbReference>
<keyword evidence="1" id="KW-1133">Transmembrane helix</keyword>
<evidence type="ECO:0000313" key="2">
    <source>
        <dbReference type="EMBL" id="RMX42015.1"/>
    </source>
</evidence>
<name>A0A3M6TKU5_POCDA</name>
<evidence type="ECO:0000313" key="3">
    <source>
        <dbReference type="Proteomes" id="UP000275408"/>
    </source>
</evidence>
<feature type="transmembrane region" description="Helical" evidence="1">
    <location>
        <begin position="148"/>
        <end position="170"/>
    </location>
</feature>